<sequence>MLFCLLLSLLLVVGSTYAWITYSDERINHTQMTVKELSLLIDELFKPDLQWRPGKETEKRVTVQNNGQIPAIARVSLYEFLLQFEVDLRDGEGVGNGGLKKVNKASSQPIEAEQLSTWKVGNTYDASGVFFVASSVFLSDTQNSETAYKYKGTPSTEGLAYLTLHFNESAIYDSTNPPHSNLQDYWYYESGYFYYSEVLQPGDSTIPLLTSVSLAETIPNEYKGALYQLVPVMDGHDISKQLLDDWQLSGPVASLYNGKLH</sequence>
<dbReference type="Proteomes" id="UP000674938">
    <property type="component" value="Unassembled WGS sequence"/>
</dbReference>
<proteinExistence type="predicted"/>
<organism evidence="1 2">
    <name type="scientific">Vagococcus allomyrinae</name>
    <dbReference type="NCBI Taxonomy" id="2794353"/>
    <lineage>
        <taxon>Bacteria</taxon>
        <taxon>Bacillati</taxon>
        <taxon>Bacillota</taxon>
        <taxon>Bacilli</taxon>
        <taxon>Lactobacillales</taxon>
        <taxon>Enterococcaceae</taxon>
        <taxon>Vagococcus</taxon>
    </lineage>
</organism>
<accession>A0A940P828</accession>
<dbReference type="InterPro" id="IPR024008">
    <property type="entry name" value="BsaA"/>
</dbReference>
<keyword evidence="2" id="KW-1185">Reference proteome</keyword>
<protein>
    <recommendedName>
        <fullName evidence="3">Alternate signal-mediated exported protein</fullName>
    </recommendedName>
</protein>
<name>A0A940P828_9ENTE</name>
<dbReference type="NCBIfam" id="TIGR04090">
    <property type="entry name" value="exp_by_SipW_IV"/>
    <property type="match status" value="1"/>
</dbReference>
<dbReference type="AlphaFoldDB" id="A0A940P828"/>
<comment type="caution">
    <text evidence="1">The sequence shown here is derived from an EMBL/GenBank/DDBJ whole genome shotgun (WGS) entry which is preliminary data.</text>
</comment>
<gene>
    <name evidence="1" type="ORF">I6N95_17340</name>
</gene>
<evidence type="ECO:0008006" key="3">
    <source>
        <dbReference type="Google" id="ProtNLM"/>
    </source>
</evidence>
<evidence type="ECO:0000313" key="2">
    <source>
        <dbReference type="Proteomes" id="UP000674938"/>
    </source>
</evidence>
<evidence type="ECO:0000313" key="1">
    <source>
        <dbReference type="EMBL" id="MBP1042785.1"/>
    </source>
</evidence>
<dbReference type="EMBL" id="JAEEGA010000012">
    <property type="protein sequence ID" value="MBP1042785.1"/>
    <property type="molecule type" value="Genomic_DNA"/>
</dbReference>
<reference evidence="1" key="1">
    <citation type="submission" date="2020-12" db="EMBL/GenBank/DDBJ databases">
        <title>Vagococcus allomyrinae sp. nov. and Enterococcus lavae sp. nov., isolated from the larvae of Allomyrina dichotoma.</title>
        <authorList>
            <person name="Lee S.D."/>
        </authorList>
    </citation>
    <scope>NUCLEOTIDE SEQUENCE</scope>
    <source>
        <strain evidence="1">BWB3-3</strain>
    </source>
</reference>